<protein>
    <recommendedName>
        <fullName evidence="2">histidine kinase</fullName>
        <ecNumber evidence="2">2.7.13.3</ecNumber>
    </recommendedName>
</protein>
<organism evidence="11">
    <name type="scientific">Actinomyces succiniciruminis</name>
    <dbReference type="NCBI Taxonomy" id="1522002"/>
    <lineage>
        <taxon>Bacteria</taxon>
        <taxon>Bacillati</taxon>
        <taxon>Actinomycetota</taxon>
        <taxon>Actinomycetes</taxon>
        <taxon>Actinomycetales</taxon>
        <taxon>Actinomycetaceae</taxon>
        <taxon>Actinomyces</taxon>
    </lineage>
</organism>
<dbReference type="RefSeq" id="WP_244671611.1">
    <property type="nucleotide sequence ID" value="NZ_LK995516.1"/>
</dbReference>
<keyword evidence="8" id="KW-0902">Two-component regulatory system</keyword>
<keyword evidence="3" id="KW-0597">Phosphoprotein</keyword>
<keyword evidence="9" id="KW-1133">Transmembrane helix</keyword>
<dbReference type="GO" id="GO:0016020">
    <property type="term" value="C:membrane"/>
    <property type="evidence" value="ECO:0007669"/>
    <property type="project" value="InterPro"/>
</dbReference>
<dbReference type="Gene3D" id="1.20.5.1930">
    <property type="match status" value="1"/>
</dbReference>
<dbReference type="InterPro" id="IPR011712">
    <property type="entry name" value="Sig_transdc_His_kin_sub3_dim/P"/>
</dbReference>
<proteinExistence type="predicted"/>
<gene>
    <name evidence="11" type="ORF">AAM4_1797</name>
</gene>
<dbReference type="GO" id="GO:0046983">
    <property type="term" value="F:protein dimerization activity"/>
    <property type="evidence" value="ECO:0007669"/>
    <property type="project" value="InterPro"/>
</dbReference>
<dbReference type="AlphaFoldDB" id="A0A1L7RKK3"/>
<sequence length="413" mass="44068">MTVRMDALDSLAARAREALLRPAEPLPNRRIYVIIGAVVGLGNLVGNVMTNRDALGPIDIVFMLAALALTILIPLRPLPGIVAYLVCWCGLLIIPGPYATDMSISHLAFLFFLGRFLRPGPSLLLLLVTVLTNAIVLIGPGATTDDAAANLGTLWYTMLMGALLVPLGVLVRFIEASRLADARQADANLEEMRLEIAREMHDLVAYSMSQTALRAQRAAADTSYPERARDEFAALEATASDALHELRLLLRTLRQPSSTGEQPVSTATGLGSVVADLRTAVDAVSTDVSAAGFEVTYRHLGDVVPTRIQASTLSRVAREMGANIIRHADPGAPVTITLSLGPEMIRLVSTNRVRDTGAHLPRSGTGILGMRERLAAIGGTLTTLSDDGSWMVTATVPVAGHRSSILLPPEEQP</sequence>
<dbReference type="Pfam" id="PF07730">
    <property type="entry name" value="HisKA_3"/>
    <property type="match status" value="1"/>
</dbReference>
<keyword evidence="7" id="KW-0067">ATP-binding</keyword>
<keyword evidence="4" id="KW-0808">Transferase</keyword>
<dbReference type="PANTHER" id="PTHR24421">
    <property type="entry name" value="NITRATE/NITRITE SENSOR PROTEIN NARX-RELATED"/>
    <property type="match status" value="1"/>
</dbReference>
<evidence type="ECO:0000256" key="4">
    <source>
        <dbReference type="ARBA" id="ARBA00022679"/>
    </source>
</evidence>
<accession>A0A1L7RKK3</accession>
<dbReference type="InterPro" id="IPR050482">
    <property type="entry name" value="Sensor_HK_TwoCompSys"/>
</dbReference>
<evidence type="ECO:0000256" key="5">
    <source>
        <dbReference type="ARBA" id="ARBA00022741"/>
    </source>
</evidence>
<evidence type="ECO:0000313" key="11">
    <source>
        <dbReference type="EMBL" id="CED91629.1"/>
    </source>
</evidence>
<name>A0A1L7RKK3_9ACTO</name>
<evidence type="ECO:0000256" key="6">
    <source>
        <dbReference type="ARBA" id="ARBA00022777"/>
    </source>
</evidence>
<feature type="transmembrane region" description="Helical" evidence="9">
    <location>
        <begin position="154"/>
        <end position="174"/>
    </location>
</feature>
<feature type="domain" description="Signal transduction histidine kinase subgroup 3 dimerisation and phosphoacceptor" evidence="10">
    <location>
        <begin position="193"/>
        <end position="256"/>
    </location>
</feature>
<keyword evidence="9" id="KW-0472">Membrane</keyword>
<evidence type="ECO:0000256" key="9">
    <source>
        <dbReference type="SAM" id="Phobius"/>
    </source>
</evidence>
<evidence type="ECO:0000256" key="1">
    <source>
        <dbReference type="ARBA" id="ARBA00000085"/>
    </source>
</evidence>
<dbReference type="PANTHER" id="PTHR24421:SF10">
    <property type="entry name" value="NITRATE_NITRITE SENSOR PROTEIN NARQ"/>
    <property type="match status" value="1"/>
</dbReference>
<dbReference type="EC" id="2.7.13.3" evidence="2"/>
<feature type="transmembrane region" description="Helical" evidence="9">
    <location>
        <begin position="121"/>
        <end position="142"/>
    </location>
</feature>
<keyword evidence="9" id="KW-0812">Transmembrane</keyword>
<keyword evidence="6 11" id="KW-0418">Kinase</keyword>
<dbReference type="SUPFAM" id="SSF55874">
    <property type="entry name" value="ATPase domain of HSP90 chaperone/DNA topoisomerase II/histidine kinase"/>
    <property type="match status" value="1"/>
</dbReference>
<dbReference type="EMBL" id="LK995516">
    <property type="protein sequence ID" value="CED91629.1"/>
    <property type="molecule type" value="Genomic_DNA"/>
</dbReference>
<reference evidence="11" key="1">
    <citation type="submission" date="2014-07" db="EMBL/GenBank/DDBJ databases">
        <authorList>
            <person name="Zhang J.E."/>
            <person name="Yang H."/>
            <person name="Guo J."/>
            <person name="Deng Z."/>
            <person name="Luo H."/>
            <person name="Luo M."/>
            <person name="Zhao B."/>
        </authorList>
    </citation>
    <scope>NUCLEOTIDE SEQUENCE</scope>
    <source>
        <strain evidence="11">AM4</strain>
    </source>
</reference>
<evidence type="ECO:0000259" key="10">
    <source>
        <dbReference type="Pfam" id="PF07730"/>
    </source>
</evidence>
<dbReference type="GO" id="GO:0000155">
    <property type="term" value="F:phosphorelay sensor kinase activity"/>
    <property type="evidence" value="ECO:0007669"/>
    <property type="project" value="InterPro"/>
</dbReference>
<evidence type="ECO:0000256" key="7">
    <source>
        <dbReference type="ARBA" id="ARBA00022840"/>
    </source>
</evidence>
<dbReference type="GO" id="GO:0005524">
    <property type="term" value="F:ATP binding"/>
    <property type="evidence" value="ECO:0007669"/>
    <property type="project" value="UniProtKB-KW"/>
</dbReference>
<evidence type="ECO:0000256" key="3">
    <source>
        <dbReference type="ARBA" id="ARBA00022553"/>
    </source>
</evidence>
<feature type="transmembrane region" description="Helical" evidence="9">
    <location>
        <begin position="31"/>
        <end position="49"/>
    </location>
</feature>
<evidence type="ECO:0000256" key="2">
    <source>
        <dbReference type="ARBA" id="ARBA00012438"/>
    </source>
</evidence>
<dbReference type="Gene3D" id="3.30.565.10">
    <property type="entry name" value="Histidine kinase-like ATPase, C-terminal domain"/>
    <property type="match status" value="1"/>
</dbReference>
<feature type="transmembrane region" description="Helical" evidence="9">
    <location>
        <begin position="56"/>
        <end position="75"/>
    </location>
</feature>
<dbReference type="CDD" id="cd16917">
    <property type="entry name" value="HATPase_UhpB-NarQ-NarX-like"/>
    <property type="match status" value="1"/>
</dbReference>
<evidence type="ECO:0000256" key="8">
    <source>
        <dbReference type="ARBA" id="ARBA00023012"/>
    </source>
</evidence>
<comment type="catalytic activity">
    <reaction evidence="1">
        <text>ATP + protein L-histidine = ADP + protein N-phospho-L-histidine.</text>
        <dbReference type="EC" id="2.7.13.3"/>
    </reaction>
</comment>
<keyword evidence="5" id="KW-0547">Nucleotide-binding</keyword>
<dbReference type="InterPro" id="IPR036890">
    <property type="entry name" value="HATPase_C_sf"/>
</dbReference>